<name>A0AAV6V426_9ARAC</name>
<organism evidence="2 3">
    <name type="scientific">Oedothorax gibbosus</name>
    <dbReference type="NCBI Taxonomy" id="931172"/>
    <lineage>
        <taxon>Eukaryota</taxon>
        <taxon>Metazoa</taxon>
        <taxon>Ecdysozoa</taxon>
        <taxon>Arthropoda</taxon>
        <taxon>Chelicerata</taxon>
        <taxon>Arachnida</taxon>
        <taxon>Araneae</taxon>
        <taxon>Araneomorphae</taxon>
        <taxon>Entelegynae</taxon>
        <taxon>Araneoidea</taxon>
        <taxon>Linyphiidae</taxon>
        <taxon>Erigoninae</taxon>
        <taxon>Oedothorax</taxon>
    </lineage>
</organism>
<sequence length="151" mass="16209">MNEQHDPWVTIGQVVPVGEEKHMAFTVTGPITADQGKRVQLVDKTKTGHHSSDPQGASAHSGPLEQGATSQPGQLEQGATSQSGPLEQGATAQHRSVDQAATVDYRQLDQATTVDHRPVEQVATFAASSQESVDRIDQKLPEKSIQPPKEK</sequence>
<dbReference type="AlphaFoldDB" id="A0AAV6V426"/>
<protein>
    <recommendedName>
        <fullName evidence="4">Hypervirulence associated protein TUDOR domain-containing protein</fullName>
    </recommendedName>
</protein>
<gene>
    <name evidence="2" type="ORF">JTE90_017872</name>
</gene>
<proteinExistence type="predicted"/>
<evidence type="ECO:0008006" key="4">
    <source>
        <dbReference type="Google" id="ProtNLM"/>
    </source>
</evidence>
<comment type="caution">
    <text evidence="2">The sequence shown here is derived from an EMBL/GenBank/DDBJ whole genome shotgun (WGS) entry which is preliminary data.</text>
</comment>
<feature type="compositionally biased region" description="Basic and acidic residues" evidence="1">
    <location>
        <begin position="132"/>
        <end position="151"/>
    </location>
</feature>
<evidence type="ECO:0000313" key="3">
    <source>
        <dbReference type="Proteomes" id="UP000827092"/>
    </source>
</evidence>
<accession>A0AAV6V426</accession>
<feature type="region of interest" description="Disordered" evidence="1">
    <location>
        <begin position="27"/>
        <end position="151"/>
    </location>
</feature>
<feature type="compositionally biased region" description="Basic and acidic residues" evidence="1">
    <location>
        <begin position="35"/>
        <end position="52"/>
    </location>
</feature>
<reference evidence="2 3" key="1">
    <citation type="journal article" date="2022" name="Nat. Ecol. Evol.">
        <title>A masculinizing supergene underlies an exaggerated male reproductive morph in a spider.</title>
        <authorList>
            <person name="Hendrickx F."/>
            <person name="De Corte Z."/>
            <person name="Sonet G."/>
            <person name="Van Belleghem S.M."/>
            <person name="Kostlbacher S."/>
            <person name="Vangestel C."/>
        </authorList>
    </citation>
    <scope>NUCLEOTIDE SEQUENCE [LARGE SCALE GENOMIC DNA]</scope>
    <source>
        <strain evidence="2">W744_W776</strain>
    </source>
</reference>
<evidence type="ECO:0000313" key="2">
    <source>
        <dbReference type="EMBL" id="KAG8190608.1"/>
    </source>
</evidence>
<feature type="compositionally biased region" description="Polar residues" evidence="1">
    <location>
        <begin position="67"/>
        <end position="94"/>
    </location>
</feature>
<keyword evidence="3" id="KW-1185">Reference proteome</keyword>
<evidence type="ECO:0000256" key="1">
    <source>
        <dbReference type="SAM" id="MobiDB-lite"/>
    </source>
</evidence>
<dbReference type="Proteomes" id="UP000827092">
    <property type="component" value="Unassembled WGS sequence"/>
</dbReference>
<dbReference type="EMBL" id="JAFNEN010000179">
    <property type="protein sequence ID" value="KAG8190608.1"/>
    <property type="molecule type" value="Genomic_DNA"/>
</dbReference>